<name>A0A8E5EBH6_9CAUD</name>
<proteinExistence type="predicted"/>
<keyword evidence="2" id="KW-1185">Reference proteome</keyword>
<evidence type="ECO:0000313" key="2">
    <source>
        <dbReference type="Proteomes" id="UP000693706"/>
    </source>
</evidence>
<accession>A0A8E5EBH6</accession>
<protein>
    <submittedName>
        <fullName evidence="1">Uncharacterized protein</fullName>
    </submittedName>
</protein>
<dbReference type="Proteomes" id="UP000693706">
    <property type="component" value="Segment"/>
</dbReference>
<reference evidence="1" key="1">
    <citation type="submission" date="2020-07" db="EMBL/GenBank/DDBJ databases">
        <title>Highly diverse flavobacterial phages as mortality factor during North Sea spring blooms.</title>
        <authorList>
            <person name="Bartlau N."/>
            <person name="Wichels A."/>
            <person name="Krohne G."/>
            <person name="Adriaenssens E.M."/>
            <person name="Heins A."/>
            <person name="Fuchs B.M."/>
            <person name="Amann R."/>
            <person name="Moraru C."/>
        </authorList>
    </citation>
    <scope>NUCLEOTIDE SEQUENCE</scope>
</reference>
<gene>
    <name evidence="1" type="ORF">Harreka1_10</name>
</gene>
<evidence type="ECO:0000313" key="1">
    <source>
        <dbReference type="EMBL" id="QQV90417.1"/>
    </source>
</evidence>
<organism evidence="1 2">
    <name type="scientific">Olleya phage Harreka_1</name>
    <dbReference type="NCBI Taxonomy" id="2745673"/>
    <lineage>
        <taxon>Viruses</taxon>
        <taxon>Duplodnaviria</taxon>
        <taxon>Heunggongvirae</taxon>
        <taxon>Uroviricota</taxon>
        <taxon>Caudoviricetes</taxon>
        <taxon>Aggregaviridae</taxon>
        <taxon>Harrekavirus</taxon>
        <taxon>Harrekavirus harreka</taxon>
    </lineage>
</organism>
<sequence length="395" mass="45405">MKDFSFIRLKDNFADAKNVGDSPVTTHPNYHFISLSPNEAYMQISNVSGGISFTGEYNVYLVDCNDSIKKDITSHIFIDEFTDVNGSNQIKFEIVNINKDFYRETLYFKFTSNDSNVEYWSNPLNVTDYQSELTTYFEYENYYDFEGICYSVANCSQSIRLQTYFDIPVDESEVQDYFQVTRNRTISARALIKKFEQYKIDGIYAFAYERLNLILKHDLIYVDGVRMTNKTTLESSERQGLSNLFESTFIIAKDYEDTKDYSFQLYGGLDIIEQAPLGDYTLSGLDDFIMAAFNTDIEINTGTLTVFDALTNDPVRIFNESDMYVTDGNIFNIDALTDYITENGEYFIMLDSGLIVSTVFGTEYEGVNDNTEWAFSVSDGDFSGLDFNNNDFFTN</sequence>
<dbReference type="EMBL" id="MT732457">
    <property type="protein sequence ID" value="QQV90417.1"/>
    <property type="molecule type" value="Genomic_DNA"/>
</dbReference>